<gene>
    <name evidence="2" type="ORF">LVJ77_10505</name>
</gene>
<evidence type="ECO:0000313" key="3">
    <source>
        <dbReference type="Proteomes" id="UP000831534"/>
    </source>
</evidence>
<reference evidence="2" key="2">
    <citation type="journal article" date="2022" name="Res Sq">
        <title>Evolution of multicellular longitudinally dividing oral cavity symbionts (Neisseriaceae).</title>
        <authorList>
            <person name="Nyongesa S."/>
            <person name="Weber P."/>
            <person name="Bernet E."/>
            <person name="Pullido F."/>
            <person name="Nieckarz M."/>
            <person name="Delaby M."/>
            <person name="Nieves C."/>
            <person name="Viehboeck T."/>
            <person name="Krause N."/>
            <person name="Rivera-Millot A."/>
            <person name="Nakamura A."/>
            <person name="Vischer N."/>
            <person name="VanNieuwenhze M."/>
            <person name="Brun Y."/>
            <person name="Cava F."/>
            <person name="Bulgheresi S."/>
            <person name="Veyrier F."/>
        </authorList>
    </citation>
    <scope>NUCLEOTIDE SEQUENCE</scope>
    <source>
        <strain evidence="2">17694</strain>
    </source>
</reference>
<proteinExistence type="predicted"/>
<protein>
    <submittedName>
        <fullName evidence="2">Uncharacterized protein</fullName>
    </submittedName>
</protein>
<dbReference type="Proteomes" id="UP000831534">
    <property type="component" value="Chromosome"/>
</dbReference>
<sequence>MLGCRKHRQHRRTNRCRTHPNPPQTDIPETENTRVVSNPDRSSHTITTRKTPNATGQYHTCWHFGANDPFGDYRLQVHIGDITFPPYPFRWQP</sequence>
<dbReference type="EMBL" id="CP091521">
    <property type="protein sequence ID" value="UOP04635.1"/>
    <property type="molecule type" value="Genomic_DNA"/>
</dbReference>
<reference evidence="2" key="1">
    <citation type="submission" date="2021-12" db="EMBL/GenBank/DDBJ databases">
        <authorList>
            <person name="Veyrier F.J."/>
        </authorList>
    </citation>
    <scope>NUCLEOTIDE SEQUENCE</scope>
    <source>
        <strain evidence="2">17694</strain>
    </source>
</reference>
<feature type="region of interest" description="Disordered" evidence="1">
    <location>
        <begin position="1"/>
        <end position="55"/>
    </location>
</feature>
<dbReference type="AlphaFoldDB" id="A0A8T9MUV1"/>
<keyword evidence="3" id="KW-1185">Reference proteome</keyword>
<evidence type="ECO:0000256" key="1">
    <source>
        <dbReference type="SAM" id="MobiDB-lite"/>
    </source>
</evidence>
<organism evidence="2 3">
    <name type="scientific">Conchiformibius kuhniae</name>
    <dbReference type="NCBI Taxonomy" id="211502"/>
    <lineage>
        <taxon>Bacteria</taxon>
        <taxon>Pseudomonadati</taxon>
        <taxon>Pseudomonadota</taxon>
        <taxon>Betaproteobacteria</taxon>
        <taxon>Neisseriales</taxon>
        <taxon>Neisseriaceae</taxon>
        <taxon>Conchiformibius</taxon>
    </lineage>
</organism>
<feature type="compositionally biased region" description="Polar residues" evidence="1">
    <location>
        <begin position="33"/>
        <end position="55"/>
    </location>
</feature>
<feature type="compositionally biased region" description="Basic residues" evidence="1">
    <location>
        <begin position="1"/>
        <end position="18"/>
    </location>
</feature>
<evidence type="ECO:0000313" key="2">
    <source>
        <dbReference type="EMBL" id="UOP04635.1"/>
    </source>
</evidence>
<accession>A0A8T9MUV1</accession>
<name>A0A8T9MUV1_9NEIS</name>